<keyword evidence="1 4" id="KW-0732">Signal</keyword>
<dbReference type="Pfam" id="PF13525">
    <property type="entry name" value="YfiO"/>
    <property type="match status" value="1"/>
</dbReference>
<evidence type="ECO:0000256" key="1">
    <source>
        <dbReference type="ARBA" id="ARBA00022729"/>
    </source>
</evidence>
<dbReference type="InterPro" id="IPR017689">
    <property type="entry name" value="BamD"/>
</dbReference>
<evidence type="ECO:0000256" key="4">
    <source>
        <dbReference type="SAM" id="SignalP"/>
    </source>
</evidence>
<dbReference type="PANTHER" id="PTHR37423:SF6">
    <property type="entry name" value="CELL DIVISION COORDINATOR CPOB"/>
    <property type="match status" value="1"/>
</dbReference>
<comment type="caution">
    <text evidence="6">The sequence shown here is derived from an EMBL/GenBank/DDBJ whole genome shotgun (WGS) entry which is preliminary data.</text>
</comment>
<proteinExistence type="predicted"/>
<keyword evidence="2" id="KW-0472">Membrane</keyword>
<feature type="domain" description="Outer membrane lipoprotein BamD-like" evidence="5">
    <location>
        <begin position="39"/>
        <end position="227"/>
    </location>
</feature>
<keyword evidence="3" id="KW-0998">Cell outer membrane</keyword>
<dbReference type="InterPro" id="IPR039565">
    <property type="entry name" value="BamD-like"/>
</dbReference>
<dbReference type="PANTHER" id="PTHR37423">
    <property type="entry name" value="SOLUBLE LYTIC MUREIN TRANSGLYCOSYLASE-RELATED"/>
    <property type="match status" value="1"/>
</dbReference>
<protein>
    <recommendedName>
        <fullName evidence="5">Outer membrane lipoprotein BamD-like domain-containing protein</fullName>
    </recommendedName>
</protein>
<evidence type="ECO:0000313" key="6">
    <source>
        <dbReference type="EMBL" id="OGF99326.1"/>
    </source>
</evidence>
<evidence type="ECO:0000256" key="3">
    <source>
        <dbReference type="ARBA" id="ARBA00023237"/>
    </source>
</evidence>
<dbReference type="AlphaFoldDB" id="A0A1F5YH75"/>
<accession>A0A1F5YH75</accession>
<dbReference type="Gene3D" id="1.25.40.10">
    <property type="entry name" value="Tetratricopeptide repeat domain"/>
    <property type="match status" value="1"/>
</dbReference>
<evidence type="ECO:0000313" key="7">
    <source>
        <dbReference type="Proteomes" id="UP000176992"/>
    </source>
</evidence>
<dbReference type="Proteomes" id="UP000176992">
    <property type="component" value="Unassembled WGS sequence"/>
</dbReference>
<organism evidence="6 7">
    <name type="scientific">Candidatus Glassbacteria bacterium GWA2_58_10</name>
    <dbReference type="NCBI Taxonomy" id="1817865"/>
    <lineage>
        <taxon>Bacteria</taxon>
        <taxon>Candidatus Glassiibacteriota</taxon>
    </lineage>
</organism>
<dbReference type="SUPFAM" id="SSF48452">
    <property type="entry name" value="TPR-like"/>
    <property type="match status" value="1"/>
</dbReference>
<evidence type="ECO:0000256" key="2">
    <source>
        <dbReference type="ARBA" id="ARBA00023136"/>
    </source>
</evidence>
<reference evidence="6 7" key="1">
    <citation type="journal article" date="2016" name="Nat. Commun.">
        <title>Thousands of microbial genomes shed light on interconnected biogeochemical processes in an aquifer system.</title>
        <authorList>
            <person name="Anantharaman K."/>
            <person name="Brown C.T."/>
            <person name="Hug L.A."/>
            <person name="Sharon I."/>
            <person name="Castelle C.J."/>
            <person name="Probst A.J."/>
            <person name="Thomas B.C."/>
            <person name="Singh A."/>
            <person name="Wilkins M.J."/>
            <person name="Karaoz U."/>
            <person name="Brodie E.L."/>
            <person name="Williams K.H."/>
            <person name="Hubbard S.S."/>
            <person name="Banfield J.F."/>
        </authorList>
    </citation>
    <scope>NUCLEOTIDE SEQUENCE [LARGE SCALE GENOMIC DNA]</scope>
</reference>
<feature type="signal peptide" evidence="4">
    <location>
        <begin position="1"/>
        <end position="26"/>
    </location>
</feature>
<dbReference type="NCBIfam" id="TIGR03302">
    <property type="entry name" value="OM_YfiO"/>
    <property type="match status" value="1"/>
</dbReference>
<evidence type="ECO:0000259" key="5">
    <source>
        <dbReference type="Pfam" id="PF13525"/>
    </source>
</evidence>
<gene>
    <name evidence="6" type="ORF">A2Z86_04260</name>
</gene>
<dbReference type="InterPro" id="IPR011990">
    <property type="entry name" value="TPR-like_helical_dom_sf"/>
</dbReference>
<sequence>MKKVKFAIRLGILAAVAVFVATPGCAPRKRFDPTPEGEFEAAYQAYEKKKYPTAIDAFKQLIYKYPGSDLVEQGRYYLADSYFLNGENLLAANEFELLNREFPQGRFADVSLYKAGIAYSRLSRRPERDQNETRKALETLETLLTKYPNTEYRDSIRAQVRSLKDKLAQKEFDTAQFYIKRKLYDSSIIYLKSVLTNYPESSIVPEVLYNLYVASKKMGYPDDAQDARNWLCKDYPETEYGKVVCGENAPLVSDSTRANGEKKKN</sequence>
<name>A0A1F5YH75_9BACT</name>
<dbReference type="EMBL" id="MFIV01000028">
    <property type="protein sequence ID" value="OGF99326.1"/>
    <property type="molecule type" value="Genomic_DNA"/>
</dbReference>
<feature type="chain" id="PRO_5009522456" description="Outer membrane lipoprotein BamD-like domain-containing protein" evidence="4">
    <location>
        <begin position="27"/>
        <end position="265"/>
    </location>
</feature>